<protein>
    <submittedName>
        <fullName evidence="6">DNA-binding transcriptional LysR family regulator</fullName>
    </submittedName>
</protein>
<comment type="caution">
    <text evidence="6">The sequence shown here is derived from an EMBL/GenBank/DDBJ whole genome shotgun (WGS) entry which is preliminary data.</text>
</comment>
<keyword evidence="4" id="KW-0804">Transcription</keyword>
<evidence type="ECO:0000256" key="1">
    <source>
        <dbReference type="ARBA" id="ARBA00009437"/>
    </source>
</evidence>
<dbReference type="PANTHER" id="PTHR30118:SF15">
    <property type="entry name" value="TRANSCRIPTIONAL REGULATORY PROTEIN"/>
    <property type="match status" value="1"/>
</dbReference>
<name>A0A853DQ14_9MICO</name>
<dbReference type="AlphaFoldDB" id="A0A853DQ14"/>
<dbReference type="SUPFAM" id="SSF53850">
    <property type="entry name" value="Periplasmic binding protein-like II"/>
    <property type="match status" value="1"/>
</dbReference>
<organism evidence="6 7">
    <name type="scientific">Leifsonia naganoensis</name>
    <dbReference type="NCBI Taxonomy" id="150025"/>
    <lineage>
        <taxon>Bacteria</taxon>
        <taxon>Bacillati</taxon>
        <taxon>Actinomycetota</taxon>
        <taxon>Actinomycetes</taxon>
        <taxon>Micrococcales</taxon>
        <taxon>Microbacteriaceae</taxon>
        <taxon>Leifsonia</taxon>
    </lineage>
</organism>
<evidence type="ECO:0000313" key="6">
    <source>
        <dbReference type="EMBL" id="NYK10618.1"/>
    </source>
</evidence>
<dbReference type="Gene3D" id="3.40.190.10">
    <property type="entry name" value="Periplasmic binding protein-like II"/>
    <property type="match status" value="2"/>
</dbReference>
<dbReference type="InterPro" id="IPR036390">
    <property type="entry name" value="WH_DNA-bd_sf"/>
</dbReference>
<reference evidence="6 7" key="1">
    <citation type="submission" date="2020-07" db="EMBL/GenBank/DDBJ databases">
        <title>Sequencing the genomes of 1000 actinobacteria strains.</title>
        <authorList>
            <person name="Klenk H.-P."/>
        </authorList>
    </citation>
    <scope>NUCLEOTIDE SEQUENCE [LARGE SCALE GENOMIC DNA]</scope>
    <source>
        <strain evidence="6 7">DSM 15166</strain>
    </source>
</reference>
<dbReference type="RefSeq" id="WP_179701325.1">
    <property type="nucleotide sequence ID" value="NZ_BAAAHA010000005.1"/>
</dbReference>
<keyword evidence="7" id="KW-1185">Reference proteome</keyword>
<evidence type="ECO:0000256" key="4">
    <source>
        <dbReference type="ARBA" id="ARBA00023163"/>
    </source>
</evidence>
<evidence type="ECO:0000256" key="3">
    <source>
        <dbReference type="ARBA" id="ARBA00023125"/>
    </source>
</evidence>
<proteinExistence type="inferred from homology"/>
<dbReference type="InterPro" id="IPR036388">
    <property type="entry name" value="WH-like_DNA-bd_sf"/>
</dbReference>
<dbReference type="GO" id="GO:0003677">
    <property type="term" value="F:DNA binding"/>
    <property type="evidence" value="ECO:0007669"/>
    <property type="project" value="UniProtKB-KW"/>
</dbReference>
<evidence type="ECO:0000256" key="2">
    <source>
        <dbReference type="ARBA" id="ARBA00023015"/>
    </source>
</evidence>
<keyword evidence="2" id="KW-0805">Transcription regulation</keyword>
<evidence type="ECO:0000313" key="7">
    <source>
        <dbReference type="Proteomes" id="UP000521075"/>
    </source>
</evidence>
<dbReference type="CDD" id="cd08460">
    <property type="entry name" value="PBP2_DntR_like_1"/>
    <property type="match status" value="1"/>
</dbReference>
<dbReference type="Pfam" id="PF03466">
    <property type="entry name" value="LysR_substrate"/>
    <property type="match status" value="1"/>
</dbReference>
<keyword evidence="3 6" id="KW-0238">DNA-binding</keyword>
<accession>A0A853DQ14</accession>
<dbReference type="PANTHER" id="PTHR30118">
    <property type="entry name" value="HTH-TYPE TRANSCRIPTIONAL REGULATOR LEUO-RELATED"/>
    <property type="match status" value="1"/>
</dbReference>
<dbReference type="Proteomes" id="UP000521075">
    <property type="component" value="Unassembled WGS sequence"/>
</dbReference>
<dbReference type="PROSITE" id="PS50931">
    <property type="entry name" value="HTH_LYSR"/>
    <property type="match status" value="1"/>
</dbReference>
<gene>
    <name evidence="6" type="ORF">HNR14_002499</name>
</gene>
<dbReference type="Pfam" id="PF00126">
    <property type="entry name" value="HTH_1"/>
    <property type="match status" value="1"/>
</dbReference>
<evidence type="ECO:0000259" key="5">
    <source>
        <dbReference type="PROSITE" id="PS50931"/>
    </source>
</evidence>
<dbReference type="InterPro" id="IPR000847">
    <property type="entry name" value="LysR_HTH_N"/>
</dbReference>
<comment type="similarity">
    <text evidence="1">Belongs to the LysR transcriptional regulatory family.</text>
</comment>
<dbReference type="EMBL" id="JACCHJ010000001">
    <property type="protein sequence ID" value="NYK10618.1"/>
    <property type="molecule type" value="Genomic_DNA"/>
</dbReference>
<dbReference type="SUPFAM" id="SSF46785">
    <property type="entry name" value="Winged helix' DNA-binding domain"/>
    <property type="match status" value="1"/>
</dbReference>
<dbReference type="Gene3D" id="1.10.10.10">
    <property type="entry name" value="Winged helix-like DNA-binding domain superfamily/Winged helix DNA-binding domain"/>
    <property type="match status" value="1"/>
</dbReference>
<sequence length="300" mass="32300">MQLDMNLLAALDVLLQEGSVGGAADRLHLSQPAMSRTLARIRAATGDEILVRSGRAMIPTPYAVSVRDEVHLLAEQVRSVLSPSRELRLEELEATFTLQCHDAITATLAPRLLQRVRAEAPGVRLRFLAEASTDDSGLRNGRTDLEVGSGIGATADIESATITSGRFVVAMRAGHPLAARSLTPRRYAGAEHVIVSRRGRFTDPVDGALEALGLGRLVVATAPTSAAALHIAQRTDCVTTVPEGICQTDIDALGLVAVPHPLDLPRVPMIMNWHARNRNDPAQRWLRALVREELHSVAPS</sequence>
<dbReference type="InterPro" id="IPR005119">
    <property type="entry name" value="LysR_subst-bd"/>
</dbReference>
<dbReference type="InterPro" id="IPR050389">
    <property type="entry name" value="LysR-type_TF"/>
</dbReference>
<feature type="domain" description="HTH lysR-type" evidence="5">
    <location>
        <begin position="3"/>
        <end position="60"/>
    </location>
</feature>
<dbReference type="GO" id="GO:0003700">
    <property type="term" value="F:DNA-binding transcription factor activity"/>
    <property type="evidence" value="ECO:0007669"/>
    <property type="project" value="InterPro"/>
</dbReference>